<dbReference type="RefSeq" id="WP_317636144.1">
    <property type="nucleotide sequence ID" value="NZ_AP026802.1"/>
</dbReference>
<feature type="domain" description="DUF6630" evidence="1">
    <location>
        <begin position="8"/>
        <end position="145"/>
    </location>
</feature>
<sequence>MLRNKSELIELSKLLTENNQDAVDAVSLLVEKEEFESLDSTVAYFLCGIDENNNYDSKFDFGAYLDWKDGGEEMVESLEQGILNKKYSLDLTEIEFSDEEPETGLKEISEFLEPTAYRLINWDIDGDCYNLFVIPKDKWAQIEEMKLKIERIK</sequence>
<dbReference type="Proteomes" id="UP001321861">
    <property type="component" value="Chromosome"/>
</dbReference>
<protein>
    <recommendedName>
        <fullName evidence="1">DUF6630 domain-containing protein</fullName>
    </recommendedName>
</protein>
<evidence type="ECO:0000313" key="3">
    <source>
        <dbReference type="Proteomes" id="UP001321861"/>
    </source>
</evidence>
<keyword evidence="3" id="KW-1185">Reference proteome</keyword>
<evidence type="ECO:0000313" key="2">
    <source>
        <dbReference type="EMBL" id="BDR58227.1"/>
    </source>
</evidence>
<dbReference type="InterPro" id="IPR046582">
    <property type="entry name" value="DUF6630"/>
</dbReference>
<name>A0AAU9DMM3_9LACO</name>
<dbReference type="EMBL" id="AP026802">
    <property type="protein sequence ID" value="BDR58227.1"/>
    <property type="molecule type" value="Genomic_DNA"/>
</dbReference>
<dbReference type="KEGG" id="xap:XA3_06680"/>
<organism evidence="2 3">
    <name type="scientific">Xylocopilactobacillus apicola</name>
    <dbReference type="NCBI Taxonomy" id="2932184"/>
    <lineage>
        <taxon>Bacteria</taxon>
        <taxon>Bacillati</taxon>
        <taxon>Bacillota</taxon>
        <taxon>Bacilli</taxon>
        <taxon>Lactobacillales</taxon>
        <taxon>Lactobacillaceae</taxon>
        <taxon>Xylocopilactobacillus</taxon>
    </lineage>
</organism>
<reference evidence="2 3" key="1">
    <citation type="journal article" date="2023" name="Microbiol. Spectr.">
        <title>Symbiosis of Carpenter Bees with Uncharacterized Lactic Acid Bacteria Showing NAD Auxotrophy.</title>
        <authorList>
            <person name="Kawasaki S."/>
            <person name="Ozawa K."/>
            <person name="Mori T."/>
            <person name="Yamamoto A."/>
            <person name="Ito M."/>
            <person name="Ohkuma M."/>
            <person name="Sakamoto M."/>
            <person name="Matsutani M."/>
        </authorList>
    </citation>
    <scope>NUCLEOTIDE SEQUENCE [LARGE SCALE GENOMIC DNA]</scope>
    <source>
        <strain evidence="2 3">XA3</strain>
    </source>
</reference>
<accession>A0AAU9DMM3</accession>
<dbReference type="AlphaFoldDB" id="A0AAU9DMM3"/>
<proteinExistence type="predicted"/>
<evidence type="ECO:0000259" key="1">
    <source>
        <dbReference type="Pfam" id="PF20335"/>
    </source>
</evidence>
<dbReference type="Pfam" id="PF20335">
    <property type="entry name" value="DUF6630"/>
    <property type="match status" value="1"/>
</dbReference>
<gene>
    <name evidence="2" type="ORF">XA3_06680</name>
</gene>